<feature type="domain" description="Reticulon" evidence="8">
    <location>
        <begin position="72"/>
        <end position="211"/>
    </location>
</feature>
<evidence type="ECO:0000313" key="10">
    <source>
        <dbReference type="Proteomes" id="UP000777438"/>
    </source>
</evidence>
<evidence type="ECO:0000256" key="5">
    <source>
        <dbReference type="ARBA" id="ARBA00023136"/>
    </source>
</evidence>
<evidence type="ECO:0000256" key="6">
    <source>
        <dbReference type="SAM" id="MobiDB-lite"/>
    </source>
</evidence>
<evidence type="ECO:0000256" key="3">
    <source>
        <dbReference type="ARBA" id="ARBA00022824"/>
    </source>
</evidence>
<dbReference type="OrthoDB" id="567788at2759"/>
<proteinExistence type="predicted"/>
<evidence type="ECO:0000259" key="8">
    <source>
        <dbReference type="Pfam" id="PF02453"/>
    </source>
</evidence>
<name>A0A9P8W593_9HYPO</name>
<feature type="transmembrane region" description="Helical" evidence="7">
    <location>
        <begin position="196"/>
        <end position="213"/>
    </location>
</feature>
<feature type="transmembrane region" description="Helical" evidence="7">
    <location>
        <begin position="81"/>
        <end position="99"/>
    </location>
</feature>
<dbReference type="AlphaFoldDB" id="A0A9P8W593"/>
<gene>
    <name evidence="9" type="ORF">B0T10DRAFT_573178</name>
</gene>
<dbReference type="Proteomes" id="UP000777438">
    <property type="component" value="Unassembled WGS sequence"/>
</dbReference>
<accession>A0A9P8W593</accession>
<keyword evidence="10" id="KW-1185">Reference proteome</keyword>
<evidence type="ECO:0000256" key="1">
    <source>
        <dbReference type="ARBA" id="ARBA00004477"/>
    </source>
</evidence>
<reference evidence="9 10" key="1">
    <citation type="journal article" date="2021" name="Nat. Commun.">
        <title>Genetic determinants of endophytism in the Arabidopsis root mycobiome.</title>
        <authorList>
            <person name="Mesny F."/>
            <person name="Miyauchi S."/>
            <person name="Thiergart T."/>
            <person name="Pickel B."/>
            <person name="Atanasova L."/>
            <person name="Karlsson M."/>
            <person name="Huettel B."/>
            <person name="Barry K.W."/>
            <person name="Haridas S."/>
            <person name="Chen C."/>
            <person name="Bauer D."/>
            <person name="Andreopoulos W."/>
            <person name="Pangilinan J."/>
            <person name="LaButti K."/>
            <person name="Riley R."/>
            <person name="Lipzen A."/>
            <person name="Clum A."/>
            <person name="Drula E."/>
            <person name="Henrissat B."/>
            <person name="Kohler A."/>
            <person name="Grigoriev I.V."/>
            <person name="Martin F.M."/>
            <person name="Hacquard S."/>
        </authorList>
    </citation>
    <scope>NUCLEOTIDE SEQUENCE [LARGE SCALE GENOMIC DNA]</scope>
    <source>
        <strain evidence="9 10">MPI-CAGE-CH-0241</strain>
    </source>
</reference>
<keyword evidence="2 7" id="KW-0812">Transmembrane</keyword>
<comment type="subcellular location">
    <subcellularLocation>
        <location evidence="1">Endoplasmic reticulum membrane</location>
        <topology evidence="1">Multi-pass membrane protein</topology>
    </subcellularLocation>
</comment>
<keyword evidence="5 7" id="KW-0472">Membrane</keyword>
<organism evidence="9 10">
    <name type="scientific">Thelonectria olida</name>
    <dbReference type="NCBI Taxonomy" id="1576542"/>
    <lineage>
        <taxon>Eukaryota</taxon>
        <taxon>Fungi</taxon>
        <taxon>Dikarya</taxon>
        <taxon>Ascomycota</taxon>
        <taxon>Pezizomycotina</taxon>
        <taxon>Sordariomycetes</taxon>
        <taxon>Hypocreomycetidae</taxon>
        <taxon>Hypocreales</taxon>
        <taxon>Nectriaceae</taxon>
        <taxon>Thelonectria</taxon>
    </lineage>
</organism>
<feature type="region of interest" description="Disordered" evidence="6">
    <location>
        <begin position="343"/>
        <end position="375"/>
    </location>
</feature>
<comment type="caution">
    <text evidence="9">The sequence shown here is derived from an EMBL/GenBank/DDBJ whole genome shotgun (WGS) entry which is preliminary data.</text>
</comment>
<feature type="region of interest" description="Disordered" evidence="6">
    <location>
        <begin position="1"/>
        <end position="27"/>
    </location>
</feature>
<evidence type="ECO:0000256" key="4">
    <source>
        <dbReference type="ARBA" id="ARBA00022989"/>
    </source>
</evidence>
<dbReference type="InterPro" id="IPR003388">
    <property type="entry name" value="Reticulon"/>
</dbReference>
<evidence type="ECO:0000313" key="9">
    <source>
        <dbReference type="EMBL" id="KAH6888440.1"/>
    </source>
</evidence>
<evidence type="ECO:0000256" key="7">
    <source>
        <dbReference type="SAM" id="Phobius"/>
    </source>
</evidence>
<dbReference type="Pfam" id="PF02453">
    <property type="entry name" value="Reticulon"/>
    <property type="match status" value="1"/>
</dbReference>
<dbReference type="EMBL" id="JAGPYM010000012">
    <property type="protein sequence ID" value="KAH6888440.1"/>
    <property type="molecule type" value="Genomic_DNA"/>
</dbReference>
<sequence length="375" mass="40662">MSGPADVAMPILPVQPVQPDGARHSEADTTKLTSAIRESLNEKGHPEDHNRRRDSGPLKEMIAHQDSLYKYMSWEDPVRTLGSYMVVLSFLFGIHYLPLTKFALKAAATTLGAVSAMEFAGRVFGPNTFLARLRPKEYKQFPESTLNATLKDIHDFIQYAAVHIQRIIFGQDLDYTLGAFIGCTALYWLIKVISPFGISVLCLTSVYIASLVMSPRGREVTRDAKARTGELASAAADKGTALAQKSKKKVTHKARDSGIYIDQPTEDMAQGGKEAVGDLSTRAKNIASDVSEATVGAANSAVETTKQMAPQIPGITKGGATQQAADDNITSKADYPKSAFEHLENTAYSSPGQTPDKRTSGRKGNRDWTVPDIIG</sequence>
<keyword evidence="3" id="KW-0256">Endoplasmic reticulum</keyword>
<evidence type="ECO:0000256" key="2">
    <source>
        <dbReference type="ARBA" id="ARBA00022692"/>
    </source>
</evidence>
<keyword evidence="4 7" id="KW-1133">Transmembrane helix</keyword>
<dbReference type="GO" id="GO:0005789">
    <property type="term" value="C:endoplasmic reticulum membrane"/>
    <property type="evidence" value="ECO:0007669"/>
    <property type="project" value="UniProtKB-SubCell"/>
</dbReference>
<protein>
    <submittedName>
        <fullName evidence="9">Reticulon-domain-containing protein</fullName>
    </submittedName>
</protein>